<comment type="caution">
    <text evidence="8">The sequence shown here is derived from an EMBL/GenBank/DDBJ whole genome shotgun (WGS) entry which is preliminary data.</text>
</comment>
<dbReference type="InterPro" id="IPR039425">
    <property type="entry name" value="RNA_pol_sigma-70-like"/>
</dbReference>
<feature type="region of interest" description="Disordered" evidence="5">
    <location>
        <begin position="167"/>
        <end position="200"/>
    </location>
</feature>
<dbReference type="CDD" id="cd06171">
    <property type="entry name" value="Sigma70_r4"/>
    <property type="match status" value="1"/>
</dbReference>
<dbReference type="InterPro" id="IPR014284">
    <property type="entry name" value="RNA_pol_sigma-70_dom"/>
</dbReference>
<protein>
    <submittedName>
        <fullName evidence="8">RNA polymerase sigma factor</fullName>
    </submittedName>
</protein>
<name>A0ABW0ZVF0_9ACTN</name>
<keyword evidence="3" id="KW-0731">Sigma factor</keyword>
<sequence>METNVRARIRAGDAVAFEGLFDEHSRRVYNHAFRLTGNWSVAEDVLSVTFLEAWRLRDRIDRDGGSLLPWLLGIATNVARNVRRAARRYEEALARLPPAEAVPDFAESVTERVDDAEEVAAVRTALAALRPSEREVFALYVWAGLSYAETAQALGVPVGTVRSRLSRARKKLTRQVRPSRSGQTTPEPRGGRGQVTDERGIAIRSVLEEN</sequence>
<keyword evidence="2" id="KW-0805">Transcription regulation</keyword>
<dbReference type="InterPro" id="IPR013325">
    <property type="entry name" value="RNA_pol_sigma_r2"/>
</dbReference>
<dbReference type="InterPro" id="IPR036388">
    <property type="entry name" value="WH-like_DNA-bd_sf"/>
</dbReference>
<dbReference type="Pfam" id="PF08281">
    <property type="entry name" value="Sigma70_r4_2"/>
    <property type="match status" value="1"/>
</dbReference>
<accession>A0ABW0ZVF0</accession>
<dbReference type="EMBL" id="JBHSON010000007">
    <property type="protein sequence ID" value="MFC5745373.1"/>
    <property type="molecule type" value="Genomic_DNA"/>
</dbReference>
<evidence type="ECO:0000256" key="4">
    <source>
        <dbReference type="ARBA" id="ARBA00023163"/>
    </source>
</evidence>
<evidence type="ECO:0000313" key="8">
    <source>
        <dbReference type="EMBL" id="MFC5745373.1"/>
    </source>
</evidence>
<dbReference type="InterPro" id="IPR013324">
    <property type="entry name" value="RNA_pol_sigma_r3/r4-like"/>
</dbReference>
<dbReference type="SUPFAM" id="SSF88946">
    <property type="entry name" value="Sigma2 domain of RNA polymerase sigma factors"/>
    <property type="match status" value="1"/>
</dbReference>
<evidence type="ECO:0000256" key="3">
    <source>
        <dbReference type="ARBA" id="ARBA00023082"/>
    </source>
</evidence>
<dbReference type="RefSeq" id="WP_378280996.1">
    <property type="nucleotide sequence ID" value="NZ_JBHSON010000007.1"/>
</dbReference>
<dbReference type="InterPro" id="IPR013249">
    <property type="entry name" value="RNA_pol_sigma70_r4_t2"/>
</dbReference>
<evidence type="ECO:0000256" key="1">
    <source>
        <dbReference type="ARBA" id="ARBA00010641"/>
    </source>
</evidence>
<dbReference type="NCBIfam" id="TIGR02937">
    <property type="entry name" value="sigma70-ECF"/>
    <property type="match status" value="1"/>
</dbReference>
<dbReference type="Proteomes" id="UP001596074">
    <property type="component" value="Unassembled WGS sequence"/>
</dbReference>
<organism evidence="8 9">
    <name type="scientific">Actinomadura rugatobispora</name>
    <dbReference type="NCBI Taxonomy" id="1994"/>
    <lineage>
        <taxon>Bacteria</taxon>
        <taxon>Bacillati</taxon>
        <taxon>Actinomycetota</taxon>
        <taxon>Actinomycetes</taxon>
        <taxon>Streptosporangiales</taxon>
        <taxon>Thermomonosporaceae</taxon>
        <taxon>Actinomadura</taxon>
    </lineage>
</organism>
<dbReference type="Pfam" id="PF04542">
    <property type="entry name" value="Sigma70_r2"/>
    <property type="match status" value="1"/>
</dbReference>
<evidence type="ECO:0000256" key="2">
    <source>
        <dbReference type="ARBA" id="ARBA00023015"/>
    </source>
</evidence>
<dbReference type="Gene3D" id="1.10.10.10">
    <property type="entry name" value="Winged helix-like DNA-binding domain superfamily/Winged helix DNA-binding domain"/>
    <property type="match status" value="1"/>
</dbReference>
<proteinExistence type="inferred from homology"/>
<dbReference type="Gene3D" id="1.10.1740.10">
    <property type="match status" value="1"/>
</dbReference>
<evidence type="ECO:0000259" key="7">
    <source>
        <dbReference type="Pfam" id="PF08281"/>
    </source>
</evidence>
<feature type="domain" description="RNA polymerase sigma factor 70 region 4 type 2" evidence="7">
    <location>
        <begin position="121"/>
        <end position="172"/>
    </location>
</feature>
<evidence type="ECO:0000259" key="6">
    <source>
        <dbReference type="Pfam" id="PF04542"/>
    </source>
</evidence>
<dbReference type="PANTHER" id="PTHR43133:SF25">
    <property type="entry name" value="RNA POLYMERASE SIGMA FACTOR RFAY-RELATED"/>
    <property type="match status" value="1"/>
</dbReference>
<keyword evidence="4" id="KW-0804">Transcription</keyword>
<keyword evidence="9" id="KW-1185">Reference proteome</keyword>
<dbReference type="InterPro" id="IPR007627">
    <property type="entry name" value="RNA_pol_sigma70_r2"/>
</dbReference>
<reference evidence="9" key="1">
    <citation type="journal article" date="2019" name="Int. J. Syst. Evol. Microbiol.">
        <title>The Global Catalogue of Microorganisms (GCM) 10K type strain sequencing project: providing services to taxonomists for standard genome sequencing and annotation.</title>
        <authorList>
            <consortium name="The Broad Institute Genomics Platform"/>
            <consortium name="The Broad Institute Genome Sequencing Center for Infectious Disease"/>
            <person name="Wu L."/>
            <person name="Ma J."/>
        </authorList>
    </citation>
    <scope>NUCLEOTIDE SEQUENCE [LARGE SCALE GENOMIC DNA]</scope>
    <source>
        <strain evidence="9">KCTC 42087</strain>
    </source>
</reference>
<feature type="compositionally biased region" description="Polar residues" evidence="5">
    <location>
        <begin position="176"/>
        <end position="186"/>
    </location>
</feature>
<evidence type="ECO:0000313" key="9">
    <source>
        <dbReference type="Proteomes" id="UP001596074"/>
    </source>
</evidence>
<gene>
    <name evidence="8" type="ORF">ACFPZN_07140</name>
</gene>
<dbReference type="PANTHER" id="PTHR43133">
    <property type="entry name" value="RNA POLYMERASE ECF-TYPE SIGMA FACTO"/>
    <property type="match status" value="1"/>
</dbReference>
<evidence type="ECO:0000256" key="5">
    <source>
        <dbReference type="SAM" id="MobiDB-lite"/>
    </source>
</evidence>
<feature type="domain" description="RNA polymerase sigma-70 region 2" evidence="6">
    <location>
        <begin position="20"/>
        <end position="88"/>
    </location>
</feature>
<comment type="similarity">
    <text evidence="1">Belongs to the sigma-70 factor family. ECF subfamily.</text>
</comment>
<dbReference type="SUPFAM" id="SSF88659">
    <property type="entry name" value="Sigma3 and sigma4 domains of RNA polymerase sigma factors"/>
    <property type="match status" value="1"/>
</dbReference>